<protein>
    <recommendedName>
        <fullName evidence="1">Reverse transcriptase domain-containing protein</fullName>
    </recommendedName>
</protein>
<dbReference type="EMBL" id="GEBQ01024403">
    <property type="protein sequence ID" value="JAT15574.1"/>
    <property type="molecule type" value="Transcribed_RNA"/>
</dbReference>
<evidence type="ECO:0000313" key="3">
    <source>
        <dbReference type="EMBL" id="JAT35127.1"/>
    </source>
</evidence>
<dbReference type="GO" id="GO:0071897">
    <property type="term" value="P:DNA biosynthetic process"/>
    <property type="evidence" value="ECO:0007669"/>
    <property type="project" value="UniProtKB-ARBA"/>
</dbReference>
<dbReference type="CDD" id="cd01650">
    <property type="entry name" value="RT_nLTR_like"/>
    <property type="match status" value="1"/>
</dbReference>
<dbReference type="SUPFAM" id="SSF56672">
    <property type="entry name" value="DNA/RNA polymerases"/>
    <property type="match status" value="1"/>
</dbReference>
<gene>
    <name evidence="2" type="ORF">g.47545</name>
    <name evidence="3" type="ORF">g.47550</name>
</gene>
<reference evidence="2" key="1">
    <citation type="submission" date="2015-11" db="EMBL/GenBank/DDBJ databases">
        <title>De novo transcriptome assembly of four potential Pierce s Disease insect vectors from Arizona vineyards.</title>
        <authorList>
            <person name="Tassone E.E."/>
        </authorList>
    </citation>
    <scope>NUCLEOTIDE SEQUENCE</scope>
</reference>
<organism evidence="2">
    <name type="scientific">Graphocephala atropunctata</name>
    <dbReference type="NCBI Taxonomy" id="36148"/>
    <lineage>
        <taxon>Eukaryota</taxon>
        <taxon>Metazoa</taxon>
        <taxon>Ecdysozoa</taxon>
        <taxon>Arthropoda</taxon>
        <taxon>Hexapoda</taxon>
        <taxon>Insecta</taxon>
        <taxon>Pterygota</taxon>
        <taxon>Neoptera</taxon>
        <taxon>Paraneoptera</taxon>
        <taxon>Hemiptera</taxon>
        <taxon>Auchenorrhyncha</taxon>
        <taxon>Membracoidea</taxon>
        <taxon>Cicadellidae</taxon>
        <taxon>Cicadellinae</taxon>
        <taxon>Cicadellini</taxon>
        <taxon>Graphocephala</taxon>
    </lineage>
</organism>
<sequence>MINRKRIYDQKLRTLHRQANSKHIEESDNKTKALWSLINNERRGKQCKQECPKLNINNTTLHNPAEVAESFNTYFTQIADMTIQNQINTLAPGWTGENPNLLNIPMPQSFCMTPTTWTEVNQTIRSLKNKSSSGIDEFSSKSVKLCANELTRPLVAIINKSFVDGHFPSRLKVSKVYPKHKTGKKSDPQNYRPISLISTFAKIIEKLVLKRLMVYLKHHNLITVNQHGFQKEKSTISAIISLVESIIDSIEDEKYVTALFLDYSKAFDCLGHDLILKKLENLGVRGIENKWFSSYLRGRSQLVEVQHTESCITRSYTSAPKPIARGVPQGSVLGPVLFILLTNDFPTFIDSPSTDCIMYADDTTLLIKNDTADELSLNSLTSLQRAIKYSALNDLAINPKNTTQVHFSRKN</sequence>
<dbReference type="Pfam" id="PF00078">
    <property type="entry name" value="RVT_1"/>
    <property type="match status" value="1"/>
</dbReference>
<accession>A0A1B6KWH1</accession>
<dbReference type="InterPro" id="IPR043502">
    <property type="entry name" value="DNA/RNA_pol_sf"/>
</dbReference>
<dbReference type="AlphaFoldDB" id="A0A1B6KWH1"/>
<evidence type="ECO:0000313" key="2">
    <source>
        <dbReference type="EMBL" id="JAT15574.1"/>
    </source>
</evidence>
<feature type="domain" description="Reverse transcriptase" evidence="1">
    <location>
        <begin position="160"/>
        <end position="411"/>
    </location>
</feature>
<dbReference type="PANTHER" id="PTHR33332">
    <property type="entry name" value="REVERSE TRANSCRIPTASE DOMAIN-CONTAINING PROTEIN"/>
    <property type="match status" value="1"/>
</dbReference>
<proteinExistence type="predicted"/>
<evidence type="ECO:0000259" key="1">
    <source>
        <dbReference type="PROSITE" id="PS50878"/>
    </source>
</evidence>
<dbReference type="PROSITE" id="PS50878">
    <property type="entry name" value="RT_POL"/>
    <property type="match status" value="1"/>
</dbReference>
<dbReference type="EMBL" id="GEBQ01004850">
    <property type="protein sequence ID" value="JAT35127.1"/>
    <property type="molecule type" value="Transcribed_RNA"/>
</dbReference>
<dbReference type="InterPro" id="IPR000477">
    <property type="entry name" value="RT_dom"/>
</dbReference>
<name>A0A1B6KWH1_9HEMI</name>